<dbReference type="Pfam" id="PF00668">
    <property type="entry name" value="Condensation"/>
    <property type="match status" value="1"/>
</dbReference>
<dbReference type="Gene3D" id="3.30.559.30">
    <property type="entry name" value="Nonribosomal peptide synthetase, condensation domain"/>
    <property type="match status" value="1"/>
</dbReference>
<dbReference type="FunFam" id="1.10.1200.10:FF:000005">
    <property type="entry name" value="Nonribosomal peptide synthetase 1"/>
    <property type="match status" value="1"/>
</dbReference>
<dbReference type="Pfam" id="PF13193">
    <property type="entry name" value="AMP-binding_C"/>
    <property type="match status" value="1"/>
</dbReference>
<evidence type="ECO:0000256" key="3">
    <source>
        <dbReference type="ARBA" id="ARBA00022450"/>
    </source>
</evidence>
<dbReference type="GO" id="GO:0043041">
    <property type="term" value="P:amino acid activation for nonribosomal peptide biosynthetic process"/>
    <property type="evidence" value="ECO:0007669"/>
    <property type="project" value="TreeGrafter"/>
</dbReference>
<dbReference type="PANTHER" id="PTHR45527">
    <property type="entry name" value="NONRIBOSOMAL PEPTIDE SYNTHETASE"/>
    <property type="match status" value="1"/>
</dbReference>
<dbReference type="PROSITE" id="PS50075">
    <property type="entry name" value="CARRIER"/>
    <property type="match status" value="1"/>
</dbReference>
<organism evidence="6 7">
    <name type="scientific">Acrocarpospora phusangensis</name>
    <dbReference type="NCBI Taxonomy" id="1070424"/>
    <lineage>
        <taxon>Bacteria</taxon>
        <taxon>Bacillati</taxon>
        <taxon>Actinomycetota</taxon>
        <taxon>Actinomycetes</taxon>
        <taxon>Streptosporangiales</taxon>
        <taxon>Streptosporangiaceae</taxon>
        <taxon>Acrocarpospora</taxon>
    </lineage>
</organism>
<evidence type="ECO:0000256" key="2">
    <source>
        <dbReference type="ARBA" id="ARBA00006432"/>
    </source>
</evidence>
<name>A0A919QFK1_9ACTN</name>
<comment type="cofactor">
    <cofactor evidence="1">
        <name>pantetheine 4'-phosphate</name>
        <dbReference type="ChEBI" id="CHEBI:47942"/>
    </cofactor>
</comment>
<dbReference type="Gene3D" id="3.40.50.1820">
    <property type="entry name" value="alpha/beta hydrolase"/>
    <property type="match status" value="1"/>
</dbReference>
<dbReference type="GO" id="GO:0005829">
    <property type="term" value="C:cytosol"/>
    <property type="evidence" value="ECO:0007669"/>
    <property type="project" value="TreeGrafter"/>
</dbReference>
<dbReference type="EMBL" id="BOOA01000040">
    <property type="protein sequence ID" value="GIH26475.1"/>
    <property type="molecule type" value="Genomic_DNA"/>
</dbReference>
<dbReference type="Gene3D" id="3.40.50.980">
    <property type="match status" value="2"/>
</dbReference>
<dbReference type="InterPro" id="IPR025110">
    <property type="entry name" value="AMP-bd_C"/>
</dbReference>
<evidence type="ECO:0000313" key="7">
    <source>
        <dbReference type="Proteomes" id="UP000640052"/>
    </source>
</evidence>
<evidence type="ECO:0000256" key="4">
    <source>
        <dbReference type="ARBA" id="ARBA00022553"/>
    </source>
</evidence>
<dbReference type="PROSITE" id="PS00012">
    <property type="entry name" value="PHOSPHOPANTETHEINE"/>
    <property type="match status" value="1"/>
</dbReference>
<dbReference type="PANTHER" id="PTHR45527:SF1">
    <property type="entry name" value="FATTY ACID SYNTHASE"/>
    <property type="match status" value="1"/>
</dbReference>
<dbReference type="NCBIfam" id="TIGR01733">
    <property type="entry name" value="AA-adenyl-dom"/>
    <property type="match status" value="1"/>
</dbReference>
<dbReference type="RefSeq" id="WP_204043154.1">
    <property type="nucleotide sequence ID" value="NZ_BOOA01000040.1"/>
</dbReference>
<dbReference type="FunFam" id="3.30.300.30:FF:000010">
    <property type="entry name" value="Enterobactin synthetase component F"/>
    <property type="match status" value="1"/>
</dbReference>
<dbReference type="Pfam" id="PF00501">
    <property type="entry name" value="AMP-binding"/>
    <property type="match status" value="1"/>
</dbReference>
<dbReference type="InterPro" id="IPR009081">
    <property type="entry name" value="PP-bd_ACP"/>
</dbReference>
<dbReference type="InterPro" id="IPR023213">
    <property type="entry name" value="CAT-like_dom_sf"/>
</dbReference>
<dbReference type="InterPro" id="IPR001242">
    <property type="entry name" value="Condensation_dom"/>
</dbReference>
<accession>A0A919QFK1</accession>
<dbReference type="AlphaFoldDB" id="A0A919QFK1"/>
<sequence length="1032" mass="110727">MPTSPMVDVLPLSPLQEGLLFHSMFDKDSHGLYVAQFTVPLSGPLNAARLRECARTLLSRHPNLRVSFHFRASGDPVQVVHAMAVPEWTEVDLSEAPGGAEAELEADWRRGIDIESASLVRFLLIREGGDRHRLVVTAHHCVIDGWSMALLLNELLALYGGRELPPAPAFRDYLAWMNGQDRTHAQMRWRTELAGLPGPTHLAEKAGRSPAAHADQEMAAAVLPQDLTEALAARARECGITVNTAVQAAWAVLLSHLTGQHDVVFGSTVSGRPASLPGSDGMIGMLVNTVPVRVRLRPGDSLREVAQEIQRQRLRLMEHDHLGLPDINRAIGMNGNLFDTTVAMDNFPMSDYAFDSPDGGPAVGGVALRESSHYPLTLVGVPAGRLELRLHFRPDVFDRDQAADWVRRLATVLETLATAPGTAVRDLTAPAAAERESLLAEWTGAPLAAPAGACVHHAFAGQAARTPDATALIFQDERLTYAELDERADRLAWYLLSRGVRAGVWVGLHLERSPELVTAILAVLKAGGAYLVLDPGFPTERLRQSLTGTRAPLIVTVSALADRLDTPGAEILRLDGDRARIDGAVPAPLPDTRPQEAACVMFTSGSLGRPKGVIAPHGAITTTLAAGDFALFAPGDVVLQSSPTSWDAFAFELFGPLLTGGTCVLQPGPTPDPAAIARLLAEHRVTTAHFSASLLNFLVEEHPGLLGGLTQLLTGGEAASVPHIRRITREHPGLRVVNAYSPLECMMVSVWHPITAADAGRGVIPLGRPVAGKGMYVLDDDLQLVPPGMIGELYLTGAGLAHGYLAKPAYTAERFVADPYGPPGRRMYRTGDLVRWSGRGVLEFAGRADDQLKLRGFRIEPGEVEAVLTGHPQVAGARVLIGGNGSGDDRLIAYLIPADPAALELPELRRHLAARLPEYMRPSALVVLEHFPIGPNGKLDRRALPAPDYAAEIGAGQPANEREEALCELYAQVLKLPSVGVDDDFFQIGGHSLLALRLVSRARAELGVELSVATLFRHPTVAALAERLAVPG</sequence>
<dbReference type="Gene3D" id="3.30.300.30">
    <property type="match status" value="1"/>
</dbReference>
<dbReference type="InterPro" id="IPR045851">
    <property type="entry name" value="AMP-bd_C_sf"/>
</dbReference>
<dbReference type="InterPro" id="IPR036736">
    <property type="entry name" value="ACP-like_sf"/>
</dbReference>
<dbReference type="Pfam" id="PF00550">
    <property type="entry name" value="PP-binding"/>
    <property type="match status" value="1"/>
</dbReference>
<dbReference type="GO" id="GO:0003824">
    <property type="term" value="F:catalytic activity"/>
    <property type="evidence" value="ECO:0007669"/>
    <property type="project" value="InterPro"/>
</dbReference>
<dbReference type="InterPro" id="IPR000873">
    <property type="entry name" value="AMP-dep_synth/lig_dom"/>
</dbReference>
<dbReference type="Proteomes" id="UP000640052">
    <property type="component" value="Unassembled WGS sequence"/>
</dbReference>
<dbReference type="SUPFAM" id="SSF47336">
    <property type="entry name" value="ACP-like"/>
    <property type="match status" value="1"/>
</dbReference>
<comment type="similarity">
    <text evidence="2">Belongs to the ATP-dependent AMP-binding enzyme family.</text>
</comment>
<dbReference type="InterPro" id="IPR020806">
    <property type="entry name" value="PKS_PP-bd"/>
</dbReference>
<feature type="domain" description="Carrier" evidence="5">
    <location>
        <begin position="957"/>
        <end position="1032"/>
    </location>
</feature>
<dbReference type="Gene3D" id="2.30.38.10">
    <property type="entry name" value="Luciferase, Domain 3"/>
    <property type="match status" value="1"/>
</dbReference>
<dbReference type="SUPFAM" id="SSF56801">
    <property type="entry name" value="Acetyl-CoA synthetase-like"/>
    <property type="match status" value="1"/>
</dbReference>
<dbReference type="Gene3D" id="3.30.559.10">
    <property type="entry name" value="Chloramphenicol acetyltransferase-like domain"/>
    <property type="match status" value="1"/>
</dbReference>
<reference evidence="6" key="1">
    <citation type="submission" date="2021-01" db="EMBL/GenBank/DDBJ databases">
        <title>Whole genome shotgun sequence of Acrocarpospora phusangensis NBRC 108782.</title>
        <authorList>
            <person name="Komaki H."/>
            <person name="Tamura T."/>
        </authorList>
    </citation>
    <scope>NUCLEOTIDE SEQUENCE</scope>
    <source>
        <strain evidence="6">NBRC 108782</strain>
    </source>
</reference>
<comment type="caution">
    <text evidence="6">The sequence shown here is derived from an EMBL/GenBank/DDBJ whole genome shotgun (WGS) entry which is preliminary data.</text>
</comment>
<keyword evidence="3" id="KW-0596">Phosphopantetheine</keyword>
<evidence type="ECO:0000256" key="1">
    <source>
        <dbReference type="ARBA" id="ARBA00001957"/>
    </source>
</evidence>
<evidence type="ECO:0000313" key="6">
    <source>
        <dbReference type="EMBL" id="GIH26475.1"/>
    </source>
</evidence>
<gene>
    <name evidence="6" type="ORF">Aph01nite_47850</name>
</gene>
<evidence type="ECO:0000259" key="5">
    <source>
        <dbReference type="PROSITE" id="PS50075"/>
    </source>
</evidence>
<dbReference type="InterPro" id="IPR006162">
    <property type="entry name" value="Ppantetheine_attach_site"/>
</dbReference>
<keyword evidence="4" id="KW-0597">Phosphoprotein</keyword>
<dbReference type="GO" id="GO:0008610">
    <property type="term" value="P:lipid biosynthetic process"/>
    <property type="evidence" value="ECO:0007669"/>
    <property type="project" value="UniProtKB-ARBA"/>
</dbReference>
<dbReference type="SUPFAM" id="SSF52777">
    <property type="entry name" value="CoA-dependent acyltransferases"/>
    <property type="match status" value="2"/>
</dbReference>
<dbReference type="GO" id="GO:0031177">
    <property type="term" value="F:phosphopantetheine binding"/>
    <property type="evidence" value="ECO:0007669"/>
    <property type="project" value="InterPro"/>
</dbReference>
<protein>
    <recommendedName>
        <fullName evidence="5">Carrier domain-containing protein</fullName>
    </recommendedName>
</protein>
<dbReference type="InterPro" id="IPR029058">
    <property type="entry name" value="AB_hydrolase_fold"/>
</dbReference>
<keyword evidence="7" id="KW-1185">Reference proteome</keyword>
<dbReference type="InterPro" id="IPR010071">
    <property type="entry name" value="AA_adenyl_dom"/>
</dbReference>
<dbReference type="CDD" id="cd12117">
    <property type="entry name" value="A_NRPS_Srf_like"/>
    <property type="match status" value="1"/>
</dbReference>
<dbReference type="SMART" id="SM00823">
    <property type="entry name" value="PKS_PP"/>
    <property type="match status" value="1"/>
</dbReference>
<proteinExistence type="inferred from homology"/>
<dbReference type="GO" id="GO:0044550">
    <property type="term" value="P:secondary metabolite biosynthetic process"/>
    <property type="evidence" value="ECO:0007669"/>
    <property type="project" value="TreeGrafter"/>
</dbReference>